<dbReference type="Proteomes" id="UP001217631">
    <property type="component" value="Chromosome"/>
</dbReference>
<feature type="region of interest" description="Disordered" evidence="1">
    <location>
        <begin position="258"/>
        <end position="303"/>
    </location>
</feature>
<accession>A0AAJ5S5U5</accession>
<reference evidence="2" key="1">
    <citation type="submission" date="2023-02" db="EMBL/GenBank/DDBJ databases">
        <title>tmexCD-toprJ-like cluster.</title>
        <authorList>
            <person name="Gao X."/>
            <person name="Wang C."/>
            <person name="Liu J."/>
        </authorList>
    </citation>
    <scope>NUCLEOTIDE SEQUENCE</scope>
    <source>
        <strain evidence="2">GDW21C697WI</strain>
    </source>
</reference>
<gene>
    <name evidence="2" type="ORF">PWA60_01490</name>
</gene>
<evidence type="ECO:0000313" key="3">
    <source>
        <dbReference type="Proteomes" id="UP001217631"/>
    </source>
</evidence>
<organism evidence="2 3">
    <name type="scientific">Pseudomonas juntendi</name>
    <dbReference type="NCBI Taxonomy" id="2666183"/>
    <lineage>
        <taxon>Bacteria</taxon>
        <taxon>Pseudomonadati</taxon>
        <taxon>Pseudomonadota</taxon>
        <taxon>Gammaproteobacteria</taxon>
        <taxon>Pseudomonadales</taxon>
        <taxon>Pseudomonadaceae</taxon>
        <taxon>Pseudomonas</taxon>
    </lineage>
</organism>
<sequence length="303" mass="34671">MKISPGTAKYFYQTSKLTTVIGNDQKRSMLRIEALPLAELSEQEASSTVLLATDEMGSVLIVRTPDDMQINHSYTAFGYNHKLPAEFAAIGYNGEYMLENMHLYLLGQGHRGFSTEIGRFIAPDNAGSPFGRGGINAFTYCLNDPMNRKDETGMWSIFKPRTWFRNTQTKKDQRLGIIADKKNEIINKTKSLNDLIEERRSRGNPIQPTINKTARKLEKIYKRSERKAAGVNKYLDKDHMHLFPHFTKAKQALAAAKKPNYTPQGNTRKEANWTSPTRTRDDQYDDKNYRTNVSEQNFSTRRS</sequence>
<dbReference type="InterPro" id="IPR022385">
    <property type="entry name" value="Rhs_assc_core"/>
</dbReference>
<dbReference type="Gene3D" id="2.180.10.10">
    <property type="entry name" value="RHS repeat-associated core"/>
    <property type="match status" value="1"/>
</dbReference>
<dbReference type="AlphaFoldDB" id="A0AAJ5S5U5"/>
<protein>
    <submittedName>
        <fullName evidence="2">RHS repeat-associated core domain-containing protein</fullName>
    </submittedName>
</protein>
<evidence type="ECO:0000256" key="1">
    <source>
        <dbReference type="SAM" id="MobiDB-lite"/>
    </source>
</evidence>
<feature type="compositionally biased region" description="Polar residues" evidence="1">
    <location>
        <begin position="290"/>
        <end position="303"/>
    </location>
</feature>
<dbReference type="NCBIfam" id="TIGR03696">
    <property type="entry name" value="Rhs_assc_core"/>
    <property type="match status" value="1"/>
</dbReference>
<feature type="compositionally biased region" description="Basic and acidic residues" evidence="1">
    <location>
        <begin position="278"/>
        <end position="289"/>
    </location>
</feature>
<proteinExistence type="predicted"/>
<evidence type="ECO:0000313" key="2">
    <source>
        <dbReference type="EMBL" id="WEA20905.1"/>
    </source>
</evidence>
<dbReference type="EMBL" id="CP118677">
    <property type="protein sequence ID" value="WEA20905.1"/>
    <property type="molecule type" value="Genomic_DNA"/>
</dbReference>
<dbReference type="RefSeq" id="WP_225624736.1">
    <property type="nucleotide sequence ID" value="NZ_CP118677.1"/>
</dbReference>
<name>A0AAJ5S5U5_9PSED</name>
<feature type="compositionally biased region" description="Polar residues" evidence="1">
    <location>
        <begin position="261"/>
        <end position="277"/>
    </location>
</feature>